<evidence type="ECO:0000256" key="1">
    <source>
        <dbReference type="ARBA" id="ARBA00004479"/>
    </source>
</evidence>
<feature type="compositionally biased region" description="Basic and acidic residues" evidence="7">
    <location>
        <begin position="28"/>
        <end position="38"/>
    </location>
</feature>
<dbReference type="InterPro" id="IPR031152">
    <property type="entry name" value="PLXDC"/>
</dbReference>
<evidence type="ECO:0000313" key="10">
    <source>
        <dbReference type="EMBL" id="CAH1270419.1"/>
    </source>
</evidence>
<comment type="subcellular location">
    <subcellularLocation>
        <location evidence="1">Membrane</location>
        <topology evidence="1">Single-pass type I membrane protein</topology>
    </subcellularLocation>
</comment>
<feature type="compositionally biased region" description="Polar residues" evidence="7">
    <location>
        <begin position="374"/>
        <end position="384"/>
    </location>
</feature>
<keyword evidence="6" id="KW-0325">Glycoprotein</keyword>
<feature type="region of interest" description="Disordered" evidence="7">
    <location>
        <begin position="359"/>
        <end position="418"/>
    </location>
</feature>
<sequence>MYTYNTEVMCTGSDQPDTSPTPTASEQDAGRRRVKEQGAVRSITSRSADGRKSGRTNGGLVELDHGYYKSRYSPSYPIPGGSWEIVGGGDRRNAVNSGMLDSGKRTKAVRLSFAFPFYGHPVRNLSIATEGFLSTGSLLLSSLASTQYIAPLMANFAAGKDPPSVVRYRDNGTSFTVEWSKVKLKGSGEGGRFSFMVTLFKDGRIAYFYKEIPTPVERIDDSSYPVRVGISDAYTVDVLLYPSANGHRKTIYEYNTIDLDLAKVKNGSSFFLSPLPTCTQFSDCQSCVSASIGFECRWCRSLRRCSDGGKDRNKQQWVDARCDEQSASMVCEVPKVATTTAPTPPELLLDGSVITKDNLTDTMTRPDSVHLPPQETTPKSSSRQKTVHNFLDDGPFPVEVEVDGSPKENKNKRKRTSVKTRSRYLETEVIIGILIAVVVLVIAIAWIIHAYSRRSSPELVVVEWRGPDVVKPDV</sequence>
<dbReference type="SMART" id="SM00423">
    <property type="entry name" value="PSI"/>
    <property type="match status" value="1"/>
</dbReference>
<keyword evidence="11" id="KW-1185">Reference proteome</keyword>
<evidence type="ECO:0000256" key="8">
    <source>
        <dbReference type="SAM" id="Phobius"/>
    </source>
</evidence>
<accession>A0A8K0A846</accession>
<gene>
    <name evidence="10" type="primary">PLXDC2</name>
    <name evidence="10" type="ORF">BLAG_LOCUS22710</name>
</gene>
<evidence type="ECO:0000256" key="2">
    <source>
        <dbReference type="ARBA" id="ARBA00022692"/>
    </source>
</evidence>
<dbReference type="InterPro" id="IPR002165">
    <property type="entry name" value="Plexin_repeat"/>
</dbReference>
<evidence type="ECO:0000256" key="7">
    <source>
        <dbReference type="SAM" id="MobiDB-lite"/>
    </source>
</evidence>
<dbReference type="PANTHER" id="PTHR13055">
    <property type="entry name" value="TUMOR ENDOTHELIAL MARKER 7 RELATED"/>
    <property type="match status" value="1"/>
</dbReference>
<keyword evidence="4 8" id="KW-1133">Transmembrane helix</keyword>
<evidence type="ECO:0000256" key="4">
    <source>
        <dbReference type="ARBA" id="ARBA00022989"/>
    </source>
</evidence>
<evidence type="ECO:0000259" key="9">
    <source>
        <dbReference type="SMART" id="SM00423"/>
    </source>
</evidence>
<dbReference type="Gene3D" id="3.30.1680.10">
    <property type="entry name" value="ligand-binding face of the semaphorins, domain 2"/>
    <property type="match status" value="1"/>
</dbReference>
<dbReference type="PANTHER" id="PTHR13055:SF12">
    <property type="entry name" value="LD40707P"/>
    <property type="match status" value="1"/>
</dbReference>
<evidence type="ECO:0000256" key="6">
    <source>
        <dbReference type="ARBA" id="ARBA00023180"/>
    </source>
</evidence>
<feature type="domain" description="PSI" evidence="9">
    <location>
        <begin position="277"/>
        <end position="332"/>
    </location>
</feature>
<dbReference type="EMBL" id="OV696692">
    <property type="protein sequence ID" value="CAH1270419.1"/>
    <property type="molecule type" value="Genomic_DNA"/>
</dbReference>
<dbReference type="OrthoDB" id="6285106at2759"/>
<keyword evidence="3" id="KW-0732">Signal</keyword>
<dbReference type="InterPro" id="IPR016201">
    <property type="entry name" value="PSI"/>
</dbReference>
<evidence type="ECO:0000313" key="11">
    <source>
        <dbReference type="Proteomes" id="UP000838412"/>
    </source>
</evidence>
<name>A0A8K0A846_BRALA</name>
<evidence type="ECO:0000256" key="5">
    <source>
        <dbReference type="ARBA" id="ARBA00023136"/>
    </source>
</evidence>
<proteinExistence type="predicted"/>
<dbReference type="GO" id="GO:0016020">
    <property type="term" value="C:membrane"/>
    <property type="evidence" value="ECO:0007669"/>
    <property type="project" value="UniProtKB-SubCell"/>
</dbReference>
<feature type="transmembrane region" description="Helical" evidence="8">
    <location>
        <begin position="429"/>
        <end position="448"/>
    </location>
</feature>
<organism evidence="10 11">
    <name type="scientific">Branchiostoma lanceolatum</name>
    <name type="common">Common lancelet</name>
    <name type="synonym">Amphioxus lanceolatum</name>
    <dbReference type="NCBI Taxonomy" id="7740"/>
    <lineage>
        <taxon>Eukaryota</taxon>
        <taxon>Metazoa</taxon>
        <taxon>Chordata</taxon>
        <taxon>Cephalochordata</taxon>
        <taxon>Leptocardii</taxon>
        <taxon>Amphioxiformes</taxon>
        <taxon>Branchiostomatidae</taxon>
        <taxon>Branchiostoma</taxon>
    </lineage>
</organism>
<keyword evidence="5 8" id="KW-0472">Membrane</keyword>
<feature type="region of interest" description="Disordered" evidence="7">
    <location>
        <begin position="1"/>
        <end position="58"/>
    </location>
</feature>
<reference evidence="10" key="1">
    <citation type="submission" date="2022-01" db="EMBL/GenBank/DDBJ databases">
        <authorList>
            <person name="Braso-Vives M."/>
        </authorList>
    </citation>
    <scope>NUCLEOTIDE SEQUENCE</scope>
</reference>
<protein>
    <submittedName>
        <fullName evidence="10">PLXDC2 protein</fullName>
    </submittedName>
</protein>
<dbReference type="Pfam" id="PF01437">
    <property type="entry name" value="PSI"/>
    <property type="match status" value="1"/>
</dbReference>
<dbReference type="AlphaFoldDB" id="A0A8K0A846"/>
<dbReference type="Proteomes" id="UP000838412">
    <property type="component" value="Chromosome 7"/>
</dbReference>
<feature type="compositionally biased region" description="Polar residues" evidence="7">
    <location>
        <begin position="1"/>
        <end position="26"/>
    </location>
</feature>
<keyword evidence="2 8" id="KW-0812">Transmembrane</keyword>
<evidence type="ECO:0000256" key="3">
    <source>
        <dbReference type="ARBA" id="ARBA00022729"/>
    </source>
</evidence>